<gene>
    <name evidence="10" type="ORF">SOCE836_088310</name>
</gene>
<dbReference type="AlphaFoldDB" id="A0A4P2R3R4"/>
<feature type="transmembrane region" description="Helical" evidence="9">
    <location>
        <begin position="332"/>
        <end position="351"/>
    </location>
</feature>
<keyword evidence="3" id="KW-0328">Glycosyltransferase</keyword>
<keyword evidence="6 9" id="KW-1133">Transmembrane helix</keyword>
<proteinExistence type="predicted"/>
<keyword evidence="4" id="KW-0808">Transferase</keyword>
<dbReference type="EMBL" id="CP012672">
    <property type="protein sequence ID" value="AUX36623.1"/>
    <property type="molecule type" value="Genomic_DNA"/>
</dbReference>
<evidence type="ECO:0000256" key="5">
    <source>
        <dbReference type="ARBA" id="ARBA00022692"/>
    </source>
</evidence>
<evidence type="ECO:0000256" key="9">
    <source>
        <dbReference type="SAM" id="Phobius"/>
    </source>
</evidence>
<evidence type="ECO:0000256" key="7">
    <source>
        <dbReference type="ARBA" id="ARBA00023136"/>
    </source>
</evidence>
<feature type="transmembrane region" description="Helical" evidence="9">
    <location>
        <begin position="106"/>
        <end position="124"/>
    </location>
</feature>
<accession>A0A4P2R3R4</accession>
<keyword evidence="2" id="KW-1003">Cell membrane</keyword>
<feature type="transmembrane region" description="Helical" evidence="9">
    <location>
        <begin position="205"/>
        <end position="223"/>
    </location>
</feature>
<organism evidence="10 11">
    <name type="scientific">Sorangium cellulosum</name>
    <name type="common">Polyangium cellulosum</name>
    <dbReference type="NCBI Taxonomy" id="56"/>
    <lineage>
        <taxon>Bacteria</taxon>
        <taxon>Pseudomonadati</taxon>
        <taxon>Myxococcota</taxon>
        <taxon>Polyangia</taxon>
        <taxon>Polyangiales</taxon>
        <taxon>Polyangiaceae</taxon>
        <taxon>Sorangium</taxon>
    </lineage>
</organism>
<feature type="transmembrane region" description="Helical" evidence="9">
    <location>
        <begin position="136"/>
        <end position="157"/>
    </location>
</feature>
<evidence type="ECO:0000256" key="1">
    <source>
        <dbReference type="ARBA" id="ARBA00004651"/>
    </source>
</evidence>
<dbReference type="GO" id="GO:0009103">
    <property type="term" value="P:lipopolysaccharide biosynthetic process"/>
    <property type="evidence" value="ECO:0007669"/>
    <property type="project" value="UniProtKB-ARBA"/>
</dbReference>
<evidence type="ECO:0000256" key="8">
    <source>
        <dbReference type="SAM" id="MobiDB-lite"/>
    </source>
</evidence>
<dbReference type="GO" id="GO:0016763">
    <property type="term" value="F:pentosyltransferase activity"/>
    <property type="evidence" value="ECO:0007669"/>
    <property type="project" value="TreeGrafter"/>
</dbReference>
<dbReference type="InterPro" id="IPR050297">
    <property type="entry name" value="LipidA_mod_glycosyltrf_83"/>
</dbReference>
<evidence type="ECO:0000313" key="10">
    <source>
        <dbReference type="EMBL" id="AUX36623.1"/>
    </source>
</evidence>
<evidence type="ECO:0000256" key="6">
    <source>
        <dbReference type="ARBA" id="ARBA00022989"/>
    </source>
</evidence>
<dbReference type="PANTHER" id="PTHR33908:SF3">
    <property type="entry name" value="UNDECAPRENYL PHOSPHATE-ALPHA-4-AMINO-4-DEOXY-L-ARABINOSE ARABINOSYL TRANSFERASE"/>
    <property type="match status" value="1"/>
</dbReference>
<evidence type="ECO:0000256" key="3">
    <source>
        <dbReference type="ARBA" id="ARBA00022676"/>
    </source>
</evidence>
<sequence length="550" mass="56385">MLRPAPASGREAGRALDAGSIAGGAVASAVPLARDLALVALAKAAVSALVLALGFRAVSDDDFARVVLAQAWAHAPRLDPTGTSWLPVPFWLNGALFRVFAPTLEVARAVAFALGVASAALIYISARWITGDRRAALAGTLLAGAFPWSACLGVATVPELPTAALTLFAVASLVTPPAGPAPPAGRALLGALALALATLSRYEPWPVAAVFAAMALLSAARLGQGRAAQATLALAALAALAGPAAWIAWNRVAHGEALHFLARVASYRSALGPGSDGTLLRLFAYPAAMVREEPELFLSLIALALVAWRARRGAAPGAARPFPPLLRAARPYALPGAVAAFQIGALSLALVRDGAPTHHPERAALLALLLLALAVGDLLARAFRGASSGARRALGGALLAVLCVGLFFRPHLRREHFNPRADEVAIGRAAAELTPPSAPLLIEVVDYGHLATLAALGRPWGAHPDRSIDPRDPPVRSSFDDPASLARRAAGLGAVYLIGRVRPPVLDVAGPPLATRGAFGLWAVPSAAGAPEDRARRPAPPADPAPEAAP</sequence>
<keyword evidence="5 9" id="KW-0812">Transmembrane</keyword>
<dbReference type="GO" id="GO:0010041">
    <property type="term" value="P:response to iron(III) ion"/>
    <property type="evidence" value="ECO:0007669"/>
    <property type="project" value="TreeGrafter"/>
</dbReference>
<keyword evidence="7 9" id="KW-0472">Membrane</keyword>
<name>A0A4P2R3R4_SORCE</name>
<comment type="subcellular location">
    <subcellularLocation>
        <location evidence="1">Cell membrane</location>
        <topology evidence="1">Multi-pass membrane protein</topology>
    </subcellularLocation>
</comment>
<dbReference type="RefSeq" id="WP_129579397.1">
    <property type="nucleotide sequence ID" value="NZ_CP012672.1"/>
</dbReference>
<dbReference type="PANTHER" id="PTHR33908">
    <property type="entry name" value="MANNOSYLTRANSFERASE YKCB-RELATED"/>
    <property type="match status" value="1"/>
</dbReference>
<dbReference type="Proteomes" id="UP000295497">
    <property type="component" value="Chromosome"/>
</dbReference>
<feature type="compositionally biased region" description="Pro residues" evidence="8">
    <location>
        <begin position="538"/>
        <end position="550"/>
    </location>
</feature>
<reference evidence="10 11" key="1">
    <citation type="submission" date="2015-09" db="EMBL/GenBank/DDBJ databases">
        <title>Sorangium comparison.</title>
        <authorList>
            <person name="Zaburannyi N."/>
            <person name="Bunk B."/>
            <person name="Overmann J."/>
            <person name="Mueller R."/>
        </authorList>
    </citation>
    <scope>NUCLEOTIDE SEQUENCE [LARGE SCALE GENOMIC DNA]</scope>
    <source>
        <strain evidence="10 11">So ce836</strain>
    </source>
</reference>
<feature type="transmembrane region" description="Helical" evidence="9">
    <location>
        <begin position="230"/>
        <end position="249"/>
    </location>
</feature>
<evidence type="ECO:0000313" key="11">
    <source>
        <dbReference type="Proteomes" id="UP000295497"/>
    </source>
</evidence>
<evidence type="ECO:0000256" key="4">
    <source>
        <dbReference type="ARBA" id="ARBA00022679"/>
    </source>
</evidence>
<feature type="transmembrane region" description="Helical" evidence="9">
    <location>
        <begin position="389"/>
        <end position="408"/>
    </location>
</feature>
<evidence type="ECO:0000256" key="2">
    <source>
        <dbReference type="ARBA" id="ARBA00022475"/>
    </source>
</evidence>
<feature type="region of interest" description="Disordered" evidence="8">
    <location>
        <begin position="528"/>
        <end position="550"/>
    </location>
</feature>
<feature type="transmembrane region" description="Helical" evidence="9">
    <location>
        <begin position="36"/>
        <end position="58"/>
    </location>
</feature>
<protein>
    <submittedName>
        <fullName evidence="10">Uncharacterized protein</fullName>
    </submittedName>
</protein>
<feature type="transmembrane region" description="Helical" evidence="9">
    <location>
        <begin position="363"/>
        <end position="383"/>
    </location>
</feature>
<dbReference type="GO" id="GO:0005886">
    <property type="term" value="C:plasma membrane"/>
    <property type="evidence" value="ECO:0007669"/>
    <property type="project" value="UniProtKB-SubCell"/>
</dbReference>